<dbReference type="Gene3D" id="3.40.50.300">
    <property type="entry name" value="P-loop containing nucleotide triphosphate hydrolases"/>
    <property type="match status" value="1"/>
</dbReference>
<dbReference type="InterPro" id="IPR036640">
    <property type="entry name" value="ABC1_TM_sf"/>
</dbReference>
<feature type="transmembrane region" description="Helical" evidence="7">
    <location>
        <begin position="60"/>
        <end position="80"/>
    </location>
</feature>
<feature type="transmembrane region" description="Helical" evidence="7">
    <location>
        <begin position="274"/>
        <end position="299"/>
    </location>
</feature>
<dbReference type="PANTHER" id="PTHR43394">
    <property type="entry name" value="ATP-DEPENDENT PERMEASE MDL1, MITOCHONDRIAL"/>
    <property type="match status" value="1"/>
</dbReference>
<dbReference type="PROSITE" id="PS50893">
    <property type="entry name" value="ABC_TRANSPORTER_2"/>
    <property type="match status" value="1"/>
</dbReference>
<dbReference type="PROSITE" id="PS00211">
    <property type="entry name" value="ABC_TRANSPORTER_1"/>
    <property type="match status" value="1"/>
</dbReference>
<evidence type="ECO:0000256" key="4">
    <source>
        <dbReference type="ARBA" id="ARBA00022840"/>
    </source>
</evidence>
<evidence type="ECO:0000259" key="9">
    <source>
        <dbReference type="PROSITE" id="PS50929"/>
    </source>
</evidence>
<dbReference type="Pfam" id="PF00664">
    <property type="entry name" value="ABC_membrane"/>
    <property type="match status" value="1"/>
</dbReference>
<accession>A0ABY7AAR3</accession>
<dbReference type="InterPro" id="IPR017871">
    <property type="entry name" value="ABC_transporter-like_CS"/>
</dbReference>
<protein>
    <submittedName>
        <fullName evidence="10">ABC transporter ATP-binding protein</fullName>
    </submittedName>
</protein>
<dbReference type="CDD" id="cd07346">
    <property type="entry name" value="ABC_6TM_exporters"/>
    <property type="match status" value="1"/>
</dbReference>
<dbReference type="Gene3D" id="1.20.1560.10">
    <property type="entry name" value="ABC transporter type 1, transmembrane domain"/>
    <property type="match status" value="1"/>
</dbReference>
<dbReference type="PROSITE" id="PS50929">
    <property type="entry name" value="ABC_TM1F"/>
    <property type="match status" value="1"/>
</dbReference>
<dbReference type="GO" id="GO:0005524">
    <property type="term" value="F:ATP binding"/>
    <property type="evidence" value="ECO:0007669"/>
    <property type="project" value="UniProtKB-KW"/>
</dbReference>
<keyword evidence="5 7" id="KW-1133">Transmembrane helix</keyword>
<proteinExistence type="predicted"/>
<sequence>MNKDVIKFIFKQFGPFKIRIIIIIFCMIVVSVLGVMYPMIQKELFDKGIAEGDLNVVLRYTLYIFSLFIIEQILTFVQFVHYQFVNRQISFNLMYDAIRHSIRLKMAYHKDNNFLKTIGNVYSDISNITQIINSGLLQTVVSFFKIIGGIIGLSLIDWRLTIFILAIMPLELLIKNYISSIRSNYFATLMKLNESFSIWFGEIFKNIEVIKLWNLQDMRMSEFKSSKMKMMNLETKMEYLDNYSNISSQTLGMIFTHGLNLLGAILIFRDQLTIGGLFAFISYSMYVLQPISLLSNLAYRLQSSIPSFKRFMEYFENEVEDECGICMDNSYNEVKSLSFDNVSFAYGNKDAVLRLINFTIHQGEKVGFIGVNGSGKTSIINLMLRFYEPVSGTIKINGVDIRKLALGDYRNLFSIMNQNISLFDESIRNNINIIGNLSDDEIRHYIELTTAVEFIDSLPEGIDSLVGFNGSKLSGGERQKVALARTLAKCGNILVLDEATANFDIVAERKFNQFIIQQDLYDIVIVISHREDILRRLDKIFVIDNGMITDTGTFEELVTKNSDLYKILTQGDEN</sequence>
<keyword evidence="2 7" id="KW-0812">Transmembrane</keyword>
<dbReference type="EMBL" id="CP113524">
    <property type="protein sequence ID" value="WAJ23767.1"/>
    <property type="molecule type" value="Genomic_DNA"/>
</dbReference>
<evidence type="ECO:0000256" key="5">
    <source>
        <dbReference type="ARBA" id="ARBA00022989"/>
    </source>
</evidence>
<reference evidence="10" key="1">
    <citation type="submission" date="2022-11" db="EMBL/GenBank/DDBJ databases">
        <title>Lacrimispora xylanolytica sy1, complete genome.</title>
        <authorList>
            <person name="Choi S."/>
        </authorList>
    </citation>
    <scope>NUCLEOTIDE SEQUENCE</scope>
    <source>
        <strain evidence="10">Sy1</strain>
    </source>
</reference>
<dbReference type="Proteomes" id="UP001163115">
    <property type="component" value="Chromosome"/>
</dbReference>
<evidence type="ECO:0000256" key="7">
    <source>
        <dbReference type="SAM" id="Phobius"/>
    </source>
</evidence>
<comment type="subcellular location">
    <subcellularLocation>
        <location evidence="1">Cell membrane</location>
        <topology evidence="1">Multi-pass membrane protein</topology>
    </subcellularLocation>
</comment>
<keyword evidence="11" id="KW-1185">Reference proteome</keyword>
<feature type="domain" description="ABC transporter" evidence="8">
    <location>
        <begin position="337"/>
        <end position="570"/>
    </location>
</feature>
<dbReference type="Pfam" id="PF00005">
    <property type="entry name" value="ABC_tran"/>
    <property type="match status" value="1"/>
</dbReference>
<evidence type="ECO:0000256" key="6">
    <source>
        <dbReference type="ARBA" id="ARBA00023136"/>
    </source>
</evidence>
<dbReference type="PANTHER" id="PTHR43394:SF1">
    <property type="entry name" value="ATP-BINDING CASSETTE SUB-FAMILY B MEMBER 10, MITOCHONDRIAL"/>
    <property type="match status" value="1"/>
</dbReference>
<evidence type="ECO:0000256" key="1">
    <source>
        <dbReference type="ARBA" id="ARBA00004651"/>
    </source>
</evidence>
<dbReference type="SUPFAM" id="SSF52540">
    <property type="entry name" value="P-loop containing nucleoside triphosphate hydrolases"/>
    <property type="match status" value="1"/>
</dbReference>
<dbReference type="InterPro" id="IPR003593">
    <property type="entry name" value="AAA+_ATPase"/>
</dbReference>
<evidence type="ECO:0000256" key="2">
    <source>
        <dbReference type="ARBA" id="ARBA00022692"/>
    </source>
</evidence>
<feature type="domain" description="ABC transmembrane type-1" evidence="9">
    <location>
        <begin position="21"/>
        <end position="303"/>
    </location>
</feature>
<evidence type="ECO:0000256" key="3">
    <source>
        <dbReference type="ARBA" id="ARBA00022741"/>
    </source>
</evidence>
<organism evidence="10 11">
    <name type="scientific">Lacrimispora xylanolytica</name>
    <dbReference type="NCBI Taxonomy" id="29375"/>
    <lineage>
        <taxon>Bacteria</taxon>
        <taxon>Bacillati</taxon>
        <taxon>Bacillota</taxon>
        <taxon>Clostridia</taxon>
        <taxon>Lachnospirales</taxon>
        <taxon>Lachnospiraceae</taxon>
        <taxon>Lacrimispora</taxon>
    </lineage>
</organism>
<evidence type="ECO:0000313" key="11">
    <source>
        <dbReference type="Proteomes" id="UP001163115"/>
    </source>
</evidence>
<evidence type="ECO:0000259" key="8">
    <source>
        <dbReference type="PROSITE" id="PS50893"/>
    </source>
</evidence>
<dbReference type="SMART" id="SM00382">
    <property type="entry name" value="AAA"/>
    <property type="match status" value="1"/>
</dbReference>
<keyword evidence="6 7" id="KW-0472">Membrane</keyword>
<dbReference type="InterPro" id="IPR011527">
    <property type="entry name" value="ABC1_TM_dom"/>
</dbReference>
<feature type="transmembrane region" description="Helical" evidence="7">
    <location>
        <begin position="20"/>
        <end position="40"/>
    </location>
</feature>
<keyword evidence="3" id="KW-0547">Nucleotide-binding</keyword>
<gene>
    <name evidence="10" type="ORF">OW255_19785</name>
</gene>
<evidence type="ECO:0000313" key="10">
    <source>
        <dbReference type="EMBL" id="WAJ23767.1"/>
    </source>
</evidence>
<dbReference type="SUPFAM" id="SSF90123">
    <property type="entry name" value="ABC transporter transmembrane region"/>
    <property type="match status" value="1"/>
</dbReference>
<keyword evidence="4 10" id="KW-0067">ATP-binding</keyword>
<feature type="transmembrane region" description="Helical" evidence="7">
    <location>
        <begin position="250"/>
        <end position="268"/>
    </location>
</feature>
<name>A0ABY7AAR3_9FIRM</name>
<dbReference type="InterPro" id="IPR003439">
    <property type="entry name" value="ABC_transporter-like_ATP-bd"/>
</dbReference>
<dbReference type="RefSeq" id="WP_268115115.1">
    <property type="nucleotide sequence ID" value="NZ_CP113524.1"/>
</dbReference>
<dbReference type="InterPro" id="IPR039421">
    <property type="entry name" value="Type_1_exporter"/>
</dbReference>
<dbReference type="InterPro" id="IPR027417">
    <property type="entry name" value="P-loop_NTPase"/>
</dbReference>